<feature type="domain" description="O-GlcNAc transferase C-terminal" evidence="10">
    <location>
        <begin position="325"/>
        <end position="483"/>
    </location>
</feature>
<feature type="region of interest" description="Disordered" evidence="9">
    <location>
        <begin position="17"/>
        <end position="45"/>
    </location>
</feature>
<reference evidence="11 12" key="1">
    <citation type="submission" date="2018-03" db="EMBL/GenBank/DDBJ databases">
        <title>Genomic Encyclopedia of Archaeal and Bacterial Type Strains, Phase II (KMG-II): from individual species to whole genera.</title>
        <authorList>
            <person name="Goeker M."/>
        </authorList>
    </citation>
    <scope>NUCLEOTIDE SEQUENCE [LARGE SCALE GENOMIC DNA]</scope>
    <source>
        <strain evidence="11 12">DSM 25328</strain>
    </source>
</reference>
<evidence type="ECO:0000313" key="11">
    <source>
        <dbReference type="EMBL" id="PRZ45799.1"/>
    </source>
</evidence>
<dbReference type="Pfam" id="PF13424">
    <property type="entry name" value="TPR_12"/>
    <property type="match status" value="1"/>
</dbReference>
<evidence type="ECO:0000256" key="4">
    <source>
        <dbReference type="ARBA" id="ARBA00022676"/>
    </source>
</evidence>
<keyword evidence="5 11" id="KW-0808">Transferase</keyword>
<evidence type="ECO:0000256" key="6">
    <source>
        <dbReference type="ARBA" id="ARBA00022737"/>
    </source>
</evidence>
<evidence type="ECO:0000256" key="1">
    <source>
        <dbReference type="ARBA" id="ARBA00004922"/>
    </source>
</evidence>
<evidence type="ECO:0000256" key="5">
    <source>
        <dbReference type="ARBA" id="ARBA00022679"/>
    </source>
</evidence>
<feature type="compositionally biased region" description="Low complexity" evidence="9">
    <location>
        <begin position="707"/>
        <end position="717"/>
    </location>
</feature>
<protein>
    <recommendedName>
        <fullName evidence="3">protein O-GlcNAc transferase</fullName>
        <ecNumber evidence="3">2.4.1.255</ecNumber>
    </recommendedName>
</protein>
<sequence>MTFAHSLQNADVMTAAQNSAPPRSLADSAPPHQLHPKSANDPLPSSMRERVSIVFAAGRYEDASTACAKLLQHYAASAFLWTIQGLCHLKRRALNDALTCLNRARELAPSTPEAYVGMADVYAVQGDIKAAETHYQMALTLDAHHLLALNNFANFLSEIGRPEDAAPLLDAARELAPDNAVILYNLANAKRQIGDTAGAKELYRQALDHAPNLYEARSNYGQMLCLDREFEAANAQFAKLLAINPDDDRIRANKLHAMAMLNDFNWIADYQTHRRHLGLRGTPVAPFMTIGLEDNPDLLRLRTHAYAESHMPTTQAATTCAARPASRPDRLRIGYFSADFHNHATMHLMSGLLRSHDKSRFEIQLFSYGPDRSDTQQDFAREAADKFHAVGQLSDHGLIALAQAEDLDIAVDLKGFTGRSRSGIFASRLAPVHMSFLGYPGTMGTPAMDYLITDSVVSPVGSERHFEEHLIRLPHSYQPNDDQRHIAPRQFTRADCGLPEEGFIFCCFNNSYKITPREFDIWMRLMTKVDGSVLWLLSGGPTSEANLRREAELRGVCGDRLIFAGRMQQDEHLARQKVADLFLDTFAVNAHTTCSDALWAGLPVLTRPGQQFAARVGASLLSAMNLPTLIAKDDADYEARALQYAQDPDALLALRSKLMVNRRRTPLFDTAGYTCNLESAFDAAFERWRLEQPPAHLTVNSPDTRPSSKPSASVAAA</sequence>
<dbReference type="PANTHER" id="PTHR44998">
    <property type="match status" value="1"/>
</dbReference>
<dbReference type="InterPro" id="IPR019734">
    <property type="entry name" value="TPR_rpt"/>
</dbReference>
<evidence type="ECO:0000256" key="2">
    <source>
        <dbReference type="ARBA" id="ARBA00005386"/>
    </source>
</evidence>
<evidence type="ECO:0000256" key="9">
    <source>
        <dbReference type="SAM" id="MobiDB-lite"/>
    </source>
</evidence>
<comment type="caution">
    <text evidence="11">The sequence shown here is derived from an EMBL/GenBank/DDBJ whole genome shotgun (WGS) entry which is preliminary data.</text>
</comment>
<comment type="similarity">
    <text evidence="2">Belongs to the glycosyltransferase 41 family. O-GlcNAc transferase subfamily.</text>
</comment>
<dbReference type="PANTHER" id="PTHR44998:SF1">
    <property type="entry name" value="UDP-N-ACETYLGLUCOSAMINE--PEPTIDE N-ACETYLGLUCOSAMINYLTRANSFERASE 110 KDA SUBUNIT"/>
    <property type="match status" value="1"/>
</dbReference>
<dbReference type="AlphaFoldDB" id="A0A2T1AB34"/>
<dbReference type="InterPro" id="IPR011990">
    <property type="entry name" value="TPR-like_helical_dom_sf"/>
</dbReference>
<name>A0A2T1AB34_TRISK</name>
<dbReference type="RefSeq" id="WP_243395052.1">
    <property type="nucleotide sequence ID" value="NZ_PVUF01000013.1"/>
</dbReference>
<keyword evidence="7 8" id="KW-0802">TPR repeat</keyword>
<feature type="region of interest" description="Disordered" evidence="9">
    <location>
        <begin position="695"/>
        <end position="717"/>
    </location>
</feature>
<feature type="repeat" description="TPR" evidence="8">
    <location>
        <begin position="214"/>
        <end position="247"/>
    </location>
</feature>
<dbReference type="Gene3D" id="3.40.50.2000">
    <property type="entry name" value="Glycogen Phosphorylase B"/>
    <property type="match status" value="1"/>
</dbReference>
<organism evidence="11 12">
    <name type="scientific">Tritonibacter scottomollicae</name>
    <name type="common">Epibacterium scottomollicae</name>
    <dbReference type="NCBI Taxonomy" id="483013"/>
    <lineage>
        <taxon>Bacteria</taxon>
        <taxon>Pseudomonadati</taxon>
        <taxon>Pseudomonadota</taxon>
        <taxon>Alphaproteobacteria</taxon>
        <taxon>Rhodobacterales</taxon>
        <taxon>Paracoccaceae</taxon>
        <taxon>Tritonibacter</taxon>
    </lineage>
</organism>
<dbReference type="SMART" id="SM00028">
    <property type="entry name" value="TPR"/>
    <property type="match status" value="5"/>
</dbReference>
<feature type="repeat" description="TPR" evidence="8">
    <location>
        <begin position="112"/>
        <end position="145"/>
    </location>
</feature>
<evidence type="ECO:0000256" key="3">
    <source>
        <dbReference type="ARBA" id="ARBA00011970"/>
    </source>
</evidence>
<dbReference type="SUPFAM" id="SSF48452">
    <property type="entry name" value="TPR-like"/>
    <property type="match status" value="1"/>
</dbReference>
<dbReference type="Pfam" id="PF13432">
    <property type="entry name" value="TPR_16"/>
    <property type="match status" value="1"/>
</dbReference>
<keyword evidence="4" id="KW-0328">Glycosyltransferase</keyword>
<comment type="pathway">
    <text evidence="1">Protein modification; protein glycosylation.</text>
</comment>
<dbReference type="Gene3D" id="1.25.40.10">
    <property type="entry name" value="Tetratricopeptide repeat domain"/>
    <property type="match status" value="1"/>
</dbReference>
<gene>
    <name evidence="11" type="ORF">CLV89_11396</name>
</gene>
<dbReference type="Pfam" id="PF13844">
    <property type="entry name" value="Glyco_transf_41"/>
    <property type="match status" value="2"/>
</dbReference>
<evidence type="ECO:0000256" key="8">
    <source>
        <dbReference type="PROSITE-ProRule" id="PRU00339"/>
    </source>
</evidence>
<keyword evidence="6" id="KW-0677">Repeat</keyword>
<dbReference type="InterPro" id="IPR029489">
    <property type="entry name" value="OGT/SEC/SPY_C"/>
</dbReference>
<dbReference type="GO" id="GO:0097363">
    <property type="term" value="F:protein O-acetylglucosaminyltransferase activity"/>
    <property type="evidence" value="ECO:0007669"/>
    <property type="project" value="UniProtKB-EC"/>
</dbReference>
<feature type="domain" description="O-GlcNAc transferase C-terminal" evidence="10">
    <location>
        <begin position="492"/>
        <end position="677"/>
    </location>
</feature>
<dbReference type="Proteomes" id="UP000237718">
    <property type="component" value="Unassembled WGS sequence"/>
</dbReference>
<dbReference type="PROSITE" id="PS50005">
    <property type="entry name" value="TPR"/>
    <property type="match status" value="3"/>
</dbReference>
<feature type="repeat" description="TPR" evidence="8">
    <location>
        <begin position="180"/>
        <end position="213"/>
    </location>
</feature>
<dbReference type="Gene3D" id="3.40.50.11380">
    <property type="match status" value="1"/>
</dbReference>
<dbReference type="EC" id="2.4.1.255" evidence="3"/>
<proteinExistence type="inferred from homology"/>
<dbReference type="EMBL" id="PVUF01000013">
    <property type="protein sequence ID" value="PRZ45799.1"/>
    <property type="molecule type" value="Genomic_DNA"/>
</dbReference>
<evidence type="ECO:0000256" key="7">
    <source>
        <dbReference type="ARBA" id="ARBA00022803"/>
    </source>
</evidence>
<evidence type="ECO:0000259" key="10">
    <source>
        <dbReference type="Pfam" id="PF13844"/>
    </source>
</evidence>
<evidence type="ECO:0000313" key="12">
    <source>
        <dbReference type="Proteomes" id="UP000237718"/>
    </source>
</evidence>
<accession>A0A2T1AB34</accession>